<sequence length="388" mass="42640">MNNQDFANQLTQWRHYLHSIPGTGFDIHDTEAFVANKLAELGIRVHREMGKNGLIGVISKGTSQRAIGLRADMDALNIKEKTGLPYASQYEGKMHACGHDGHTSMLLGAAKLLLNDIDFDGTVYLIFQPDEENGQGAKEMIAAGLFEQFPMDEIYGIHNMPGMPAGSFATRTGGIMASEDNFIIRIRAKGAHAARPHMGHDPLVIAAEIILALQTIISRNLDPAQSAVISCTELHSDGIRNTIPGYVEIKGDTRSYDPEVQQLIETRMRKICNSICMMHNAECEFIYTHEFSPTINSEEHKQYALAAAANVFVPEKINGDVAPMMTSEDFGAFLEKIPGCFVFIGNGTEADGKGYLPLHNSGYDFNDDILECGANFFAELVKTRLIPS</sequence>
<dbReference type="Gene3D" id="3.40.630.10">
    <property type="entry name" value="Zn peptidases"/>
    <property type="match status" value="1"/>
</dbReference>
<dbReference type="Gene3D" id="3.30.70.360">
    <property type="match status" value="1"/>
</dbReference>
<dbReference type="FunFam" id="3.30.70.360:FF:000001">
    <property type="entry name" value="N-acetyldiaminopimelate deacetylase"/>
    <property type="match status" value="1"/>
</dbReference>
<name>A0A564NBH5_9ENTR</name>
<dbReference type="PIRSF" id="PIRSF005962">
    <property type="entry name" value="Pept_M20D_amidohydro"/>
    <property type="match status" value="1"/>
</dbReference>
<proteinExistence type="predicted"/>
<dbReference type="SUPFAM" id="SSF53187">
    <property type="entry name" value="Zn-dependent exopeptidases"/>
    <property type="match status" value="1"/>
</dbReference>
<dbReference type="EMBL" id="CABGHF010000045">
    <property type="protein sequence ID" value="VUT03225.1"/>
    <property type="molecule type" value="Genomic_DNA"/>
</dbReference>
<evidence type="ECO:0000259" key="3">
    <source>
        <dbReference type="Pfam" id="PF07687"/>
    </source>
</evidence>
<dbReference type="Proteomes" id="UP000318370">
    <property type="component" value="Unassembled WGS sequence"/>
</dbReference>
<protein>
    <submittedName>
        <fullName evidence="4">Putative hydrolase YxeP</fullName>
    </submittedName>
</protein>
<evidence type="ECO:0000256" key="1">
    <source>
        <dbReference type="ARBA" id="ARBA00022801"/>
    </source>
</evidence>
<feature type="binding site" evidence="2">
    <location>
        <position position="99"/>
    </location>
    <ligand>
        <name>Mn(2+)</name>
        <dbReference type="ChEBI" id="CHEBI:29035"/>
        <label>2</label>
    </ligand>
</feature>
<dbReference type="Pfam" id="PF07687">
    <property type="entry name" value="M20_dimer"/>
    <property type="match status" value="1"/>
</dbReference>
<dbReference type="GO" id="GO:0050118">
    <property type="term" value="F:N-acetyldiaminopimelate deacetylase activity"/>
    <property type="evidence" value="ECO:0007669"/>
    <property type="project" value="UniProtKB-ARBA"/>
</dbReference>
<keyword evidence="1 4" id="KW-0378">Hydrolase</keyword>
<dbReference type="NCBIfam" id="TIGR01891">
    <property type="entry name" value="amidohydrolases"/>
    <property type="match status" value="1"/>
</dbReference>
<feature type="binding site" evidence="2">
    <location>
        <position position="158"/>
    </location>
    <ligand>
        <name>Mn(2+)</name>
        <dbReference type="ChEBI" id="CHEBI:29035"/>
        <label>2</label>
    </ligand>
</feature>
<feature type="binding site" evidence="2">
    <location>
        <position position="359"/>
    </location>
    <ligand>
        <name>Mn(2+)</name>
        <dbReference type="ChEBI" id="CHEBI:29035"/>
        <label>2</label>
    </ligand>
</feature>
<dbReference type="GO" id="GO:0019877">
    <property type="term" value="P:diaminopimelate biosynthetic process"/>
    <property type="evidence" value="ECO:0007669"/>
    <property type="project" value="UniProtKB-ARBA"/>
</dbReference>
<organism evidence="4 5">
    <name type="scientific">Klebsiella spallanzanii</name>
    <dbReference type="NCBI Taxonomy" id="2587528"/>
    <lineage>
        <taxon>Bacteria</taxon>
        <taxon>Pseudomonadati</taxon>
        <taxon>Pseudomonadota</taxon>
        <taxon>Gammaproteobacteria</taxon>
        <taxon>Enterobacterales</taxon>
        <taxon>Enterobacteriaceae</taxon>
        <taxon>Klebsiella/Raoultella group</taxon>
        <taxon>Klebsiella</taxon>
    </lineage>
</organism>
<keyword evidence="2" id="KW-0464">Manganese</keyword>
<feature type="domain" description="Peptidase M20 dimerisation" evidence="3">
    <location>
        <begin position="182"/>
        <end position="274"/>
    </location>
</feature>
<dbReference type="CDD" id="cd05666">
    <property type="entry name" value="M20_Acy1-like"/>
    <property type="match status" value="1"/>
</dbReference>
<dbReference type="PANTHER" id="PTHR11014:SF63">
    <property type="entry name" value="METALLOPEPTIDASE, PUTATIVE (AFU_ORTHOLOGUE AFUA_6G09600)-RELATED"/>
    <property type="match status" value="1"/>
</dbReference>
<reference evidence="4 5" key="1">
    <citation type="submission" date="2019-07" db="EMBL/GenBank/DDBJ databases">
        <authorList>
            <person name="Brisse S."/>
            <person name="Rodrigues C."/>
            <person name="Thorpe H."/>
        </authorList>
    </citation>
    <scope>NUCLEOTIDE SEQUENCE [LARGE SCALE GENOMIC DNA]</scope>
    <source>
        <strain evidence="4">SB6408</strain>
    </source>
</reference>
<gene>
    <name evidence="4" type="primary">yxeP_3</name>
    <name evidence="4" type="ORF">SB6408_02081</name>
</gene>
<evidence type="ECO:0000256" key="2">
    <source>
        <dbReference type="PIRSR" id="PIRSR005962-1"/>
    </source>
</evidence>
<feature type="binding site" evidence="2">
    <location>
        <position position="97"/>
    </location>
    <ligand>
        <name>Mn(2+)</name>
        <dbReference type="ChEBI" id="CHEBI:29035"/>
        <label>2</label>
    </ligand>
</feature>
<dbReference type="InterPro" id="IPR017439">
    <property type="entry name" value="Amidohydrolase"/>
</dbReference>
<dbReference type="SUPFAM" id="SSF55031">
    <property type="entry name" value="Bacterial exopeptidase dimerisation domain"/>
    <property type="match status" value="1"/>
</dbReference>
<accession>A0A564NBH5</accession>
<dbReference type="InterPro" id="IPR036264">
    <property type="entry name" value="Bact_exopeptidase_dim_dom"/>
</dbReference>
<comment type="cofactor">
    <cofactor evidence="2">
        <name>Mn(2+)</name>
        <dbReference type="ChEBI" id="CHEBI:29035"/>
    </cofactor>
    <text evidence="2">The Mn(2+) ion enhances activity.</text>
</comment>
<feature type="binding site" evidence="2">
    <location>
        <position position="132"/>
    </location>
    <ligand>
        <name>Mn(2+)</name>
        <dbReference type="ChEBI" id="CHEBI:29035"/>
        <label>2</label>
    </ligand>
</feature>
<dbReference type="InterPro" id="IPR011650">
    <property type="entry name" value="Peptidase_M20_dimer"/>
</dbReference>
<dbReference type="RefSeq" id="WP_139537212.1">
    <property type="nucleotide sequence ID" value="NZ_CABEJC010000006.1"/>
</dbReference>
<dbReference type="AlphaFoldDB" id="A0A564NBH5"/>
<dbReference type="PANTHER" id="PTHR11014">
    <property type="entry name" value="PEPTIDASE M20 FAMILY MEMBER"/>
    <property type="match status" value="1"/>
</dbReference>
<evidence type="ECO:0000313" key="4">
    <source>
        <dbReference type="EMBL" id="VUT03225.1"/>
    </source>
</evidence>
<keyword evidence="2" id="KW-0479">Metal-binding</keyword>
<dbReference type="GO" id="GO:0046872">
    <property type="term" value="F:metal ion binding"/>
    <property type="evidence" value="ECO:0007669"/>
    <property type="project" value="UniProtKB-KW"/>
</dbReference>
<dbReference type="InterPro" id="IPR002933">
    <property type="entry name" value="Peptidase_M20"/>
</dbReference>
<evidence type="ECO:0000313" key="5">
    <source>
        <dbReference type="Proteomes" id="UP000318370"/>
    </source>
</evidence>
<dbReference type="Pfam" id="PF01546">
    <property type="entry name" value="Peptidase_M20"/>
    <property type="match status" value="1"/>
</dbReference>